<dbReference type="SUPFAM" id="SSF103084">
    <property type="entry name" value="Holliday junction resolvase RusA"/>
    <property type="match status" value="1"/>
</dbReference>
<dbReference type="GO" id="GO:0016787">
    <property type="term" value="F:hydrolase activity"/>
    <property type="evidence" value="ECO:0007669"/>
    <property type="project" value="UniProtKB-KW"/>
</dbReference>
<sequence>MEKAIYSLVIPKGNYIQACVTTCHWYYRYCLFQGRYRGKEPMEYKLVIFGRLDGLNDYTAANRTNPHKGGKMKKDNEETVIWAIRQQLRRLHIEKPVFLKFSWYEPNKRRDHDNVSSFGRKVIQDALVKCGVLKDDGWDYVIGFTDQFFCDRNEPRIEVLIEERE</sequence>
<reference evidence="1 2" key="1">
    <citation type="submission" date="2010-01" db="EMBL/GenBank/DDBJ databases">
        <authorList>
            <person name="Weinstock G."/>
            <person name="Sodergren E."/>
            <person name="Clifton S."/>
            <person name="Fulton L."/>
            <person name="Fulton B."/>
            <person name="Courtney L."/>
            <person name="Fronick C."/>
            <person name="Harrison M."/>
            <person name="Strong C."/>
            <person name="Farmer C."/>
            <person name="Delahaunty K."/>
            <person name="Markovic C."/>
            <person name="Hall O."/>
            <person name="Minx P."/>
            <person name="Tomlinson C."/>
            <person name="Mitreva M."/>
            <person name="Nelson J."/>
            <person name="Hou S."/>
            <person name="Wollam A."/>
            <person name="Pepin K.H."/>
            <person name="Johnson M."/>
            <person name="Bhonagiri V."/>
            <person name="Nash W.E."/>
            <person name="Warren W."/>
            <person name="Chinwalla A."/>
            <person name="Mardis E.R."/>
            <person name="Wilson R.K."/>
        </authorList>
    </citation>
    <scope>NUCLEOTIDE SEQUENCE [LARGE SCALE GENOMIC DNA]</scope>
    <source>
        <strain evidence="1 2">DSM 13479</strain>
    </source>
</reference>
<organism evidence="1 2">
    <name type="scientific">Hungatella hathewayi DSM 13479</name>
    <dbReference type="NCBI Taxonomy" id="566550"/>
    <lineage>
        <taxon>Bacteria</taxon>
        <taxon>Bacillati</taxon>
        <taxon>Bacillota</taxon>
        <taxon>Clostridia</taxon>
        <taxon>Lachnospirales</taxon>
        <taxon>Lachnospiraceae</taxon>
        <taxon>Hungatella</taxon>
    </lineage>
</organism>
<dbReference type="GO" id="GO:0006281">
    <property type="term" value="P:DNA repair"/>
    <property type="evidence" value="ECO:0007669"/>
    <property type="project" value="InterPro"/>
</dbReference>
<dbReference type="EMBL" id="ACIO01000031">
    <property type="protein sequence ID" value="EFD01275.1"/>
    <property type="molecule type" value="Genomic_DNA"/>
</dbReference>
<keyword evidence="1" id="KW-0378">Hydrolase</keyword>
<dbReference type="Gene3D" id="3.30.1330.70">
    <property type="entry name" value="Holliday junction resolvase RusA"/>
    <property type="match status" value="1"/>
</dbReference>
<accession>D3AA97</accession>
<dbReference type="Proteomes" id="UP000004968">
    <property type="component" value="Unassembled WGS sequence"/>
</dbReference>
<evidence type="ECO:0000313" key="1">
    <source>
        <dbReference type="EMBL" id="EFD01275.1"/>
    </source>
</evidence>
<name>D3AA97_9FIRM</name>
<protein>
    <submittedName>
        <fullName evidence="1">Crossover junction endodeoxyribonuclease RusA</fullName>
        <ecNumber evidence="1">3.1.22.4</ecNumber>
    </submittedName>
</protein>
<dbReference type="AlphaFoldDB" id="D3AA97"/>
<evidence type="ECO:0000313" key="2">
    <source>
        <dbReference type="Proteomes" id="UP000004968"/>
    </source>
</evidence>
<comment type="caution">
    <text evidence="1">The sequence shown here is derived from an EMBL/GenBank/DDBJ whole genome shotgun (WGS) entry which is preliminary data.</text>
</comment>
<dbReference type="InterPro" id="IPR036614">
    <property type="entry name" value="RusA-like_sf"/>
</dbReference>
<gene>
    <name evidence="1" type="primary">rusA</name>
    <name evidence="1" type="ORF">CLOSTHATH_00518</name>
</gene>
<dbReference type="HOGENOM" id="CLU_136719_1_0_9"/>
<dbReference type="GO" id="GO:0006310">
    <property type="term" value="P:DNA recombination"/>
    <property type="evidence" value="ECO:0007669"/>
    <property type="project" value="InterPro"/>
</dbReference>
<dbReference type="GO" id="GO:0000287">
    <property type="term" value="F:magnesium ion binding"/>
    <property type="evidence" value="ECO:0007669"/>
    <property type="project" value="InterPro"/>
</dbReference>
<proteinExistence type="predicted"/>
<dbReference type="EC" id="3.1.22.4" evidence="1"/>